<accession>A0A7S2U3J7</accession>
<evidence type="ECO:0000256" key="4">
    <source>
        <dbReference type="ARBA" id="ARBA00022692"/>
    </source>
</evidence>
<dbReference type="PROSITE" id="PS50920">
    <property type="entry name" value="SOLCAR"/>
    <property type="match status" value="3"/>
</dbReference>
<evidence type="ECO:0000256" key="9">
    <source>
        <dbReference type="PROSITE-ProRule" id="PRU00282"/>
    </source>
</evidence>
<evidence type="ECO:0000256" key="7">
    <source>
        <dbReference type="ARBA" id="ARBA00023128"/>
    </source>
</evidence>
<dbReference type="SUPFAM" id="SSF103506">
    <property type="entry name" value="Mitochondrial carrier"/>
    <property type="match status" value="1"/>
</dbReference>
<dbReference type="GO" id="GO:1990575">
    <property type="term" value="P:mitochondrial L-ornithine transmembrane transport"/>
    <property type="evidence" value="ECO:0007669"/>
    <property type="project" value="TreeGrafter"/>
</dbReference>
<evidence type="ECO:0000256" key="10">
    <source>
        <dbReference type="RuleBase" id="RU000488"/>
    </source>
</evidence>
<comment type="subcellular location">
    <subcellularLocation>
        <location evidence="1">Mitochondrion membrane</location>
        <topology evidence="1">Multi-pass membrane protein</topology>
    </subcellularLocation>
</comment>
<evidence type="ECO:0000256" key="3">
    <source>
        <dbReference type="ARBA" id="ARBA00022448"/>
    </source>
</evidence>
<feature type="repeat" description="Solcar" evidence="9">
    <location>
        <begin position="28"/>
        <end position="115"/>
    </location>
</feature>
<keyword evidence="6" id="KW-1133">Transmembrane helix</keyword>
<evidence type="ECO:0000256" key="2">
    <source>
        <dbReference type="ARBA" id="ARBA00006375"/>
    </source>
</evidence>
<evidence type="ECO:0000256" key="1">
    <source>
        <dbReference type="ARBA" id="ARBA00004225"/>
    </source>
</evidence>
<evidence type="ECO:0000256" key="8">
    <source>
        <dbReference type="ARBA" id="ARBA00023136"/>
    </source>
</evidence>
<sequence>MAGKRAAPGAVKAKAKAASPAAAAPAQPSMAQSATSAAVGGLCNVLLGQPFDTVKVRLQTQTKDQRVFTGALDCFVKTVRNEGFLALYKGTSGAFVSIMTENIVLLTANTGIKAAMQALHKDESPLSLGELALCGGLAGIFSATAITPAEVVKCRLQVSRSVSYGCDSQLKYTGPLDCVVKTVKTEGVGGLFRGLGSVLARDLPFNFVFLGSYEAVIQAMQQFRGLNTTKDELNSLEILTAGGLAGTIGWAVIFPIDVVKSRLQTTTKQETMLSVARSIFAAEGLMAFYRGCSAALLRAFPANAGLFFGYEMAQRWLFRRDAIVYDVN</sequence>
<comment type="similarity">
    <text evidence="2 10">Belongs to the mitochondrial carrier (TC 2.A.29) family.</text>
</comment>
<keyword evidence="3 10" id="KW-0813">Transport</keyword>
<dbReference type="PRINTS" id="PR00926">
    <property type="entry name" value="MITOCARRIER"/>
</dbReference>
<dbReference type="InterPro" id="IPR023395">
    <property type="entry name" value="MCP_dom_sf"/>
</dbReference>
<dbReference type="PANTHER" id="PTHR45624:SF12">
    <property type="entry name" value="MITOCHONDRIAL ORNITHINE TRANSPORTER 1"/>
    <property type="match status" value="1"/>
</dbReference>
<name>A0A7S2U3J7_9EUKA</name>
<keyword evidence="8 9" id="KW-0472">Membrane</keyword>
<evidence type="ECO:0000256" key="6">
    <source>
        <dbReference type="ARBA" id="ARBA00022989"/>
    </source>
</evidence>
<dbReference type="InterPro" id="IPR018108">
    <property type="entry name" value="MCP_transmembrane"/>
</dbReference>
<feature type="repeat" description="Solcar" evidence="9">
    <location>
        <begin position="233"/>
        <end position="316"/>
    </location>
</feature>
<proteinExistence type="inferred from homology"/>
<dbReference type="PANTHER" id="PTHR45624">
    <property type="entry name" value="MITOCHONDRIAL BASIC AMINO ACIDS TRANSPORTER-RELATED"/>
    <property type="match status" value="1"/>
</dbReference>
<organism evidence="11">
    <name type="scientific">Lotharella oceanica</name>
    <dbReference type="NCBI Taxonomy" id="641309"/>
    <lineage>
        <taxon>Eukaryota</taxon>
        <taxon>Sar</taxon>
        <taxon>Rhizaria</taxon>
        <taxon>Cercozoa</taxon>
        <taxon>Chlorarachniophyceae</taxon>
        <taxon>Lotharella</taxon>
    </lineage>
</organism>
<dbReference type="InterPro" id="IPR002067">
    <property type="entry name" value="MCP"/>
</dbReference>
<keyword evidence="7" id="KW-0496">Mitochondrion</keyword>
<keyword evidence="4 9" id="KW-0812">Transmembrane</keyword>
<dbReference type="EMBL" id="HBHP01036190">
    <property type="protein sequence ID" value="CAD9778274.1"/>
    <property type="molecule type" value="Transcribed_RNA"/>
</dbReference>
<feature type="repeat" description="Solcar" evidence="9">
    <location>
        <begin position="126"/>
        <end position="219"/>
    </location>
</feature>
<dbReference type="Gene3D" id="1.50.40.10">
    <property type="entry name" value="Mitochondrial carrier domain"/>
    <property type="match status" value="1"/>
</dbReference>
<evidence type="ECO:0000256" key="5">
    <source>
        <dbReference type="ARBA" id="ARBA00022737"/>
    </source>
</evidence>
<keyword evidence="5" id="KW-0677">Repeat</keyword>
<dbReference type="Pfam" id="PF00153">
    <property type="entry name" value="Mito_carr"/>
    <property type="match status" value="3"/>
</dbReference>
<dbReference type="InterPro" id="IPR050567">
    <property type="entry name" value="Mitochondrial_Carrier"/>
</dbReference>
<gene>
    <name evidence="11" type="ORF">LSP00402_LOCUS22290</name>
</gene>
<dbReference type="AlphaFoldDB" id="A0A7S2U3J7"/>
<dbReference type="GO" id="GO:0031966">
    <property type="term" value="C:mitochondrial membrane"/>
    <property type="evidence" value="ECO:0007669"/>
    <property type="project" value="UniProtKB-SubCell"/>
</dbReference>
<protein>
    <submittedName>
        <fullName evidence="11">Uncharacterized protein</fullName>
    </submittedName>
</protein>
<evidence type="ECO:0000313" key="11">
    <source>
        <dbReference type="EMBL" id="CAD9778274.1"/>
    </source>
</evidence>
<reference evidence="11" key="1">
    <citation type="submission" date="2021-01" db="EMBL/GenBank/DDBJ databases">
        <authorList>
            <person name="Corre E."/>
            <person name="Pelletier E."/>
            <person name="Niang G."/>
            <person name="Scheremetjew M."/>
            <person name="Finn R."/>
            <person name="Kale V."/>
            <person name="Holt S."/>
            <person name="Cochrane G."/>
            <person name="Meng A."/>
            <person name="Brown T."/>
            <person name="Cohen L."/>
        </authorList>
    </citation>
    <scope>NUCLEOTIDE SEQUENCE</scope>
    <source>
        <strain evidence="11">CCMP622</strain>
    </source>
</reference>
<dbReference type="GO" id="GO:0000064">
    <property type="term" value="F:L-ornithine transmembrane transporter activity"/>
    <property type="evidence" value="ECO:0007669"/>
    <property type="project" value="TreeGrafter"/>
</dbReference>